<feature type="signal peptide" evidence="1">
    <location>
        <begin position="1"/>
        <end position="23"/>
    </location>
</feature>
<gene>
    <name evidence="2" type="ORF">EZV61_14650</name>
</gene>
<evidence type="ECO:0000256" key="1">
    <source>
        <dbReference type="SAM" id="SignalP"/>
    </source>
</evidence>
<reference evidence="2 3" key="1">
    <citation type="submission" date="2019-02" db="EMBL/GenBank/DDBJ databases">
        <title>Corallincola luteus sp. nov., a marine bacterium isolated from surface sediment of Bohai Sea in China.</title>
        <authorList>
            <person name="Ren Q."/>
        </authorList>
    </citation>
    <scope>NUCLEOTIDE SEQUENCE [LARGE SCALE GENOMIC DNA]</scope>
    <source>
        <strain evidence="2 3">DASS28</strain>
    </source>
</reference>
<accession>A0ABY2AI21</accession>
<sequence length="126" mass="13924">MNILKRATAVIAITFAAVTAANADTPITRDDGVTVIHLDEYSGYFSAEETVAGLKAGEYEFVITNKAKKLVGFQIQRLSDKETLDMFPLEPGETRISRVTIGEDGVRFRCPINPTPWYDLDVIKKG</sequence>
<protein>
    <recommendedName>
        <fullName evidence="4">EfeO-type cupredoxin-like domain-containing protein</fullName>
    </recommendedName>
</protein>
<comment type="caution">
    <text evidence="2">The sequence shown here is derived from an EMBL/GenBank/DDBJ whole genome shotgun (WGS) entry which is preliminary data.</text>
</comment>
<organism evidence="2 3">
    <name type="scientific">Corallincola luteus</name>
    <dbReference type="NCBI Taxonomy" id="1775177"/>
    <lineage>
        <taxon>Bacteria</taxon>
        <taxon>Pseudomonadati</taxon>
        <taxon>Pseudomonadota</taxon>
        <taxon>Gammaproteobacteria</taxon>
        <taxon>Alteromonadales</taxon>
        <taxon>Psychromonadaceae</taxon>
        <taxon>Corallincola</taxon>
    </lineage>
</organism>
<keyword evidence="3" id="KW-1185">Reference proteome</keyword>
<feature type="chain" id="PRO_5046013841" description="EfeO-type cupredoxin-like domain-containing protein" evidence="1">
    <location>
        <begin position="24"/>
        <end position="126"/>
    </location>
</feature>
<name>A0ABY2AI21_9GAMM</name>
<keyword evidence="1" id="KW-0732">Signal</keyword>
<evidence type="ECO:0000313" key="2">
    <source>
        <dbReference type="EMBL" id="TCI02285.1"/>
    </source>
</evidence>
<evidence type="ECO:0008006" key="4">
    <source>
        <dbReference type="Google" id="ProtNLM"/>
    </source>
</evidence>
<dbReference type="EMBL" id="SJXE01000008">
    <property type="protein sequence ID" value="TCI02285.1"/>
    <property type="molecule type" value="Genomic_DNA"/>
</dbReference>
<proteinExistence type="predicted"/>
<dbReference type="Proteomes" id="UP000292554">
    <property type="component" value="Unassembled WGS sequence"/>
</dbReference>
<evidence type="ECO:0000313" key="3">
    <source>
        <dbReference type="Proteomes" id="UP000292554"/>
    </source>
</evidence>